<dbReference type="EMBL" id="JAAVJR010000004">
    <property type="protein sequence ID" value="NJW52843.1"/>
    <property type="molecule type" value="Genomic_DNA"/>
</dbReference>
<comment type="caution">
    <text evidence="1">The sequence shown here is derived from an EMBL/GenBank/DDBJ whole genome shotgun (WGS) entry which is preliminary data.</text>
</comment>
<dbReference type="Proteomes" id="UP000703674">
    <property type="component" value="Unassembled WGS sequence"/>
</dbReference>
<name>A0ABX1D105_9FLAO</name>
<proteinExistence type="predicted"/>
<evidence type="ECO:0000313" key="2">
    <source>
        <dbReference type="Proteomes" id="UP000703674"/>
    </source>
</evidence>
<gene>
    <name evidence="1" type="ORF">HC175_07915</name>
</gene>
<accession>A0ABX1D105</accession>
<keyword evidence="2" id="KW-1185">Reference proteome</keyword>
<dbReference type="SUPFAM" id="SSF51430">
    <property type="entry name" value="NAD(P)-linked oxidoreductase"/>
    <property type="match status" value="1"/>
</dbReference>
<dbReference type="Gene3D" id="3.20.20.100">
    <property type="entry name" value="NADP-dependent oxidoreductase domain"/>
    <property type="match status" value="1"/>
</dbReference>
<evidence type="ECO:0008006" key="3">
    <source>
        <dbReference type="Google" id="ProtNLM"/>
    </source>
</evidence>
<evidence type="ECO:0000313" key="1">
    <source>
        <dbReference type="EMBL" id="NJW52843.1"/>
    </source>
</evidence>
<sequence length="255" mass="29036">MRQRNSYSRIVQDPVQWEEVSKGKKIQLFHHCIEKGISTFLVDLSSSASYSHDLGTAFSESGLSRDQVQLIACPGRELREEEEILTRVEKILDLLDTDYLDLLLLDFEAPADVLLNSTEKLRARGKIVELGILKKNFGELRDTSEKFPASATISTFSFTPAAFKSLTLAEPASSETTQMIIPESSTWENEHKELKLLAQKYELRPKELLFSWLLQHRAQYHTVIKGNTETGIDSAYKAFHTSLIEEDFENLPKKL</sequence>
<protein>
    <recommendedName>
        <fullName evidence="3">Aldo/keto reductase family protein</fullName>
    </recommendedName>
</protein>
<reference evidence="1 2" key="1">
    <citation type="submission" date="2020-03" db="EMBL/GenBank/DDBJ databases">
        <title>Salinimicrobium sp. nov, isolated from SCS.</title>
        <authorList>
            <person name="Cao W.R."/>
        </authorList>
    </citation>
    <scope>NUCLEOTIDE SEQUENCE [LARGE SCALE GENOMIC DNA]</scope>
    <source>
        <strain evidence="2">J15B91</strain>
    </source>
</reference>
<dbReference type="InterPro" id="IPR036812">
    <property type="entry name" value="NAD(P)_OxRdtase_dom_sf"/>
</dbReference>
<organism evidence="1 2">
    <name type="scientific">Salinimicrobium oceani</name>
    <dbReference type="NCBI Taxonomy" id="2722702"/>
    <lineage>
        <taxon>Bacteria</taxon>
        <taxon>Pseudomonadati</taxon>
        <taxon>Bacteroidota</taxon>
        <taxon>Flavobacteriia</taxon>
        <taxon>Flavobacteriales</taxon>
        <taxon>Flavobacteriaceae</taxon>
        <taxon>Salinimicrobium</taxon>
    </lineage>
</organism>
<dbReference type="RefSeq" id="WP_168137962.1">
    <property type="nucleotide sequence ID" value="NZ_JAAVJR010000004.1"/>
</dbReference>